<gene>
    <name evidence="2" type="ORF">AVDCRST_MAG40-654</name>
</gene>
<reference evidence="2" key="1">
    <citation type="submission" date="2020-02" db="EMBL/GenBank/DDBJ databases">
        <authorList>
            <person name="Meier V. D."/>
        </authorList>
    </citation>
    <scope>NUCLEOTIDE SEQUENCE</scope>
    <source>
        <strain evidence="2">AVDCRST_MAG40</strain>
    </source>
</reference>
<dbReference type="SUPFAM" id="SSF53098">
    <property type="entry name" value="Ribonuclease H-like"/>
    <property type="match status" value="1"/>
</dbReference>
<dbReference type="PANTHER" id="PTHR47515:SF1">
    <property type="entry name" value="BLR2054 PROTEIN"/>
    <property type="match status" value="1"/>
</dbReference>
<dbReference type="EMBL" id="CADCTX010000190">
    <property type="protein sequence ID" value="CAA9305695.1"/>
    <property type="molecule type" value="Genomic_DNA"/>
</dbReference>
<dbReference type="InterPro" id="IPR036397">
    <property type="entry name" value="RNaseH_sf"/>
</dbReference>
<dbReference type="InterPro" id="IPR012337">
    <property type="entry name" value="RNaseH-like_sf"/>
</dbReference>
<evidence type="ECO:0000313" key="2">
    <source>
        <dbReference type="EMBL" id="CAA9305695.1"/>
    </source>
</evidence>
<organism evidence="2">
    <name type="scientific">uncultured Gemmatimonadaceae bacterium</name>
    <dbReference type="NCBI Taxonomy" id="246130"/>
    <lineage>
        <taxon>Bacteria</taxon>
        <taxon>Pseudomonadati</taxon>
        <taxon>Gemmatimonadota</taxon>
        <taxon>Gemmatimonadia</taxon>
        <taxon>Gemmatimonadales</taxon>
        <taxon>Gemmatimonadaceae</taxon>
        <taxon>environmental samples</taxon>
    </lineage>
</organism>
<evidence type="ECO:0000259" key="1">
    <source>
        <dbReference type="PROSITE" id="PS50994"/>
    </source>
</evidence>
<feature type="domain" description="Integrase catalytic" evidence="1">
    <location>
        <begin position="123"/>
        <end position="258"/>
    </location>
</feature>
<dbReference type="GO" id="GO:0003676">
    <property type="term" value="F:nucleic acid binding"/>
    <property type="evidence" value="ECO:0007669"/>
    <property type="project" value="InterPro"/>
</dbReference>
<accession>A0A6J4KGS2</accession>
<dbReference type="GO" id="GO:0015074">
    <property type="term" value="P:DNA integration"/>
    <property type="evidence" value="ECO:0007669"/>
    <property type="project" value="InterPro"/>
</dbReference>
<dbReference type="Gene3D" id="3.30.420.10">
    <property type="entry name" value="Ribonuclease H-like superfamily/Ribonuclease H"/>
    <property type="match status" value="1"/>
</dbReference>
<proteinExistence type="predicted"/>
<dbReference type="Pfam" id="PF00665">
    <property type="entry name" value="rve"/>
    <property type="match status" value="1"/>
</dbReference>
<dbReference type="InterPro" id="IPR048020">
    <property type="entry name" value="Transpos_IS3"/>
</dbReference>
<dbReference type="PROSITE" id="PS50994">
    <property type="entry name" value="INTEGRASE"/>
    <property type="match status" value="1"/>
</dbReference>
<dbReference type="NCBIfam" id="NF033516">
    <property type="entry name" value="transpos_IS3"/>
    <property type="match status" value="1"/>
</dbReference>
<dbReference type="PANTHER" id="PTHR47515">
    <property type="entry name" value="LOW CALCIUM RESPONSE LOCUS PROTEIN T"/>
    <property type="match status" value="1"/>
</dbReference>
<name>A0A6J4KGS2_9BACT</name>
<sequence>MVSPAGCPASQGDRLAQRRAVVSWARDAYRVSERRACRALRVHRAMIRYRSVKPDDAPVRRRLRELARDRPSFGAKRLHTMLRRDGLPINHKKVHRLYVEEGLQLKVRRRRRRAATVRQPRAAVSRPHERWARDFMHDVLATGQTVCVFTLVDVYARECVALEVARSFSGADVARLLSDAGAGVGTLPPVIQCDNGTEFTSTALDHWAYWNRVQLDFSRPGKPVDNSVCEAFNGSLRRECLSRHWFASLAEARAELAA</sequence>
<feature type="non-terminal residue" evidence="2">
    <location>
        <position position="258"/>
    </location>
</feature>
<dbReference type="AlphaFoldDB" id="A0A6J4KGS2"/>
<dbReference type="InterPro" id="IPR025948">
    <property type="entry name" value="HTH-like_dom"/>
</dbReference>
<dbReference type="Pfam" id="PF13276">
    <property type="entry name" value="HTH_21"/>
    <property type="match status" value="1"/>
</dbReference>
<protein>
    <submittedName>
        <fullName evidence="2">Mobile element protein</fullName>
    </submittedName>
</protein>
<dbReference type="InterPro" id="IPR001584">
    <property type="entry name" value="Integrase_cat-core"/>
</dbReference>